<evidence type="ECO:0000256" key="13">
    <source>
        <dbReference type="SAM" id="Phobius"/>
    </source>
</evidence>
<evidence type="ECO:0000259" key="14">
    <source>
        <dbReference type="Pfam" id="PF02665"/>
    </source>
</evidence>
<feature type="domain" description="NarG-like" evidence="14">
    <location>
        <begin position="5"/>
        <end position="227"/>
    </location>
</feature>
<evidence type="ECO:0000313" key="15">
    <source>
        <dbReference type="EMBL" id="KGA21358.1"/>
    </source>
</evidence>
<dbReference type="SUPFAM" id="SSF103501">
    <property type="entry name" value="Respiratory nitrate reductase 1 gamma chain"/>
    <property type="match status" value="1"/>
</dbReference>
<dbReference type="GO" id="GO:0009325">
    <property type="term" value="C:nitrate reductase complex"/>
    <property type="evidence" value="ECO:0007669"/>
    <property type="project" value="InterPro"/>
</dbReference>
<proteinExistence type="predicted"/>
<evidence type="ECO:0000256" key="11">
    <source>
        <dbReference type="ARBA" id="ARBA00023063"/>
    </source>
</evidence>
<dbReference type="InterPro" id="IPR036197">
    <property type="entry name" value="NarG-like_sf"/>
</dbReference>
<dbReference type="GO" id="GO:0019645">
    <property type="term" value="P:anaerobic electron transport chain"/>
    <property type="evidence" value="ECO:0007669"/>
    <property type="project" value="TreeGrafter"/>
</dbReference>
<reference evidence="15" key="1">
    <citation type="submission" date="2014-06" db="EMBL/GenBank/DDBJ databases">
        <title>Key roles for freshwater Actinobacteria revealed by deep metagenomic sequencing.</title>
        <authorList>
            <person name="Ghai R."/>
            <person name="Mizuno C.M."/>
            <person name="Picazo A."/>
            <person name="Camacho A."/>
            <person name="Rodriguez-Valera F."/>
        </authorList>
    </citation>
    <scope>NUCLEOTIDE SEQUENCE</scope>
</reference>
<organism evidence="15">
    <name type="scientific">freshwater metagenome</name>
    <dbReference type="NCBI Taxonomy" id="449393"/>
    <lineage>
        <taxon>unclassified sequences</taxon>
        <taxon>metagenomes</taxon>
        <taxon>ecological metagenomes</taxon>
    </lineage>
</organism>
<keyword evidence="4" id="KW-0349">Heme</keyword>
<evidence type="ECO:0000256" key="9">
    <source>
        <dbReference type="ARBA" id="ARBA00023002"/>
    </source>
</evidence>
<dbReference type="InterPro" id="IPR023234">
    <property type="entry name" value="NarG-like_domain"/>
</dbReference>
<protein>
    <submittedName>
        <fullName evidence="15">Respiratory nitrate reductase subunit gamma</fullName>
    </submittedName>
</protein>
<keyword evidence="2" id="KW-0813">Transport</keyword>
<dbReference type="GO" id="GO:0042128">
    <property type="term" value="P:nitrate assimilation"/>
    <property type="evidence" value="ECO:0007669"/>
    <property type="project" value="UniProtKB-KW"/>
</dbReference>
<dbReference type="FunFam" id="1.20.950.20:FF:000001">
    <property type="entry name" value="Respiratory nitrate reductase subunit gamma"/>
    <property type="match status" value="1"/>
</dbReference>
<feature type="transmembrane region" description="Helical" evidence="13">
    <location>
        <begin position="129"/>
        <end position="151"/>
    </location>
</feature>
<gene>
    <name evidence="15" type="ORF">GM51_2540</name>
</gene>
<dbReference type="GO" id="GO:0046872">
    <property type="term" value="F:metal ion binding"/>
    <property type="evidence" value="ECO:0007669"/>
    <property type="project" value="UniProtKB-KW"/>
</dbReference>
<dbReference type="InterPro" id="IPR003816">
    <property type="entry name" value="Nitrate_red_gam"/>
</dbReference>
<keyword evidence="7" id="KW-0249">Electron transport</keyword>
<keyword evidence="3" id="KW-1003">Cell membrane</keyword>
<evidence type="ECO:0000256" key="10">
    <source>
        <dbReference type="ARBA" id="ARBA00023004"/>
    </source>
</evidence>
<dbReference type="GO" id="GO:0005886">
    <property type="term" value="C:plasma membrane"/>
    <property type="evidence" value="ECO:0007669"/>
    <property type="project" value="UniProtKB-SubCell"/>
</dbReference>
<comment type="caution">
    <text evidence="15">The sequence shown here is derived from an EMBL/GenBank/DDBJ whole genome shotgun (WGS) entry which is preliminary data.</text>
</comment>
<keyword evidence="6" id="KW-0479">Metal-binding</keyword>
<keyword evidence="11" id="KW-0534">Nitrate assimilation</keyword>
<keyword evidence="10" id="KW-0408">Iron</keyword>
<keyword evidence="9" id="KW-0560">Oxidoreductase</keyword>
<accession>A0A094SRI2</accession>
<keyword evidence="12 13" id="KW-0472">Membrane</keyword>
<dbReference type="EMBL" id="JNSL01000008">
    <property type="protein sequence ID" value="KGA21358.1"/>
    <property type="molecule type" value="Genomic_DNA"/>
</dbReference>
<comment type="subcellular location">
    <subcellularLocation>
        <location evidence="1">Cell membrane</location>
        <topology evidence="1">Multi-pass membrane protein</topology>
    </subcellularLocation>
</comment>
<dbReference type="GO" id="GO:0008940">
    <property type="term" value="F:nitrate reductase activity"/>
    <property type="evidence" value="ECO:0007669"/>
    <property type="project" value="InterPro"/>
</dbReference>
<evidence type="ECO:0000256" key="12">
    <source>
        <dbReference type="ARBA" id="ARBA00023136"/>
    </source>
</evidence>
<feature type="transmembrane region" description="Helical" evidence="13">
    <location>
        <begin position="84"/>
        <end position="108"/>
    </location>
</feature>
<evidence type="ECO:0000256" key="6">
    <source>
        <dbReference type="ARBA" id="ARBA00022723"/>
    </source>
</evidence>
<dbReference type="GO" id="GO:0020037">
    <property type="term" value="F:heme binding"/>
    <property type="evidence" value="ECO:0007669"/>
    <property type="project" value="TreeGrafter"/>
</dbReference>
<dbReference type="PANTHER" id="PTHR30598:SF3">
    <property type="entry name" value="RESPIRATORY NITRATE REDUCTASE 1 GAMMA CHAIN"/>
    <property type="match status" value="1"/>
</dbReference>
<sequence>MSSPIFWVAGPYVVTLAFIIGMVWRYKYDRYGWTSRSSQMYENKLLRIGSPLFHGGILLALMGHIAGLVIPASWTERVGISEHLYHQVAVVSGSLSGVMVVVGMLILIRRRRTNFRVFSVTTPMDKLMYLVLGSVVALGMMNTVGIQLFGIGGYPEGYNYRETISVWFRSIAMFNPKPELMADAPLTFQVHIVAAMFLIALIPVTRLVHIFSAPLGYISRPYIVYRSQDETISGSRAPQPGWEPLNPRK</sequence>
<dbReference type="NCBIfam" id="TIGR00351">
    <property type="entry name" value="narI"/>
    <property type="match status" value="1"/>
</dbReference>
<dbReference type="Pfam" id="PF02665">
    <property type="entry name" value="Nitrate_red_gam"/>
    <property type="match status" value="1"/>
</dbReference>
<feature type="transmembrane region" description="Helical" evidence="13">
    <location>
        <begin position="45"/>
        <end position="72"/>
    </location>
</feature>
<evidence type="ECO:0000256" key="1">
    <source>
        <dbReference type="ARBA" id="ARBA00004651"/>
    </source>
</evidence>
<name>A0A094SRI2_9ZZZZ</name>
<evidence type="ECO:0000256" key="3">
    <source>
        <dbReference type="ARBA" id="ARBA00022475"/>
    </source>
</evidence>
<evidence type="ECO:0000256" key="7">
    <source>
        <dbReference type="ARBA" id="ARBA00022982"/>
    </source>
</evidence>
<evidence type="ECO:0000256" key="8">
    <source>
        <dbReference type="ARBA" id="ARBA00022989"/>
    </source>
</evidence>
<dbReference type="AlphaFoldDB" id="A0A094SRI2"/>
<keyword evidence="5 13" id="KW-0812">Transmembrane</keyword>
<dbReference type="InterPro" id="IPR051936">
    <property type="entry name" value="Heme-iron_electron_transfer"/>
</dbReference>
<feature type="transmembrane region" description="Helical" evidence="13">
    <location>
        <begin position="6"/>
        <end position="24"/>
    </location>
</feature>
<dbReference type="GO" id="GO:0009055">
    <property type="term" value="F:electron transfer activity"/>
    <property type="evidence" value="ECO:0007669"/>
    <property type="project" value="TreeGrafter"/>
</dbReference>
<dbReference type="Gene3D" id="1.20.950.20">
    <property type="entry name" value="Transmembrane di-heme cytochromes, Chain C"/>
    <property type="match status" value="1"/>
</dbReference>
<evidence type="ECO:0000256" key="2">
    <source>
        <dbReference type="ARBA" id="ARBA00022448"/>
    </source>
</evidence>
<keyword evidence="8 13" id="KW-1133">Transmembrane helix</keyword>
<feature type="transmembrane region" description="Helical" evidence="13">
    <location>
        <begin position="188"/>
        <end position="208"/>
    </location>
</feature>
<evidence type="ECO:0000256" key="4">
    <source>
        <dbReference type="ARBA" id="ARBA00022617"/>
    </source>
</evidence>
<evidence type="ECO:0000256" key="5">
    <source>
        <dbReference type="ARBA" id="ARBA00022692"/>
    </source>
</evidence>
<dbReference type="PANTHER" id="PTHR30598">
    <property type="entry name" value="NITRATE REDUCTASE PRIVATE CHAPERONE, REDOX ENZYME MATURATION PROTEIN REMP FAMILY"/>
    <property type="match status" value="1"/>
</dbReference>